<dbReference type="PATRIC" id="fig|632773.3.peg.1268"/>
<dbReference type="InterPro" id="IPR005248">
    <property type="entry name" value="NadD/NMNAT"/>
</dbReference>
<dbReference type="STRING" id="632773.BBEV_1197"/>
<dbReference type="NCBIfam" id="TIGR00482">
    <property type="entry name" value="nicotinate (nicotinamide) nucleotide adenylyltransferase"/>
    <property type="match status" value="1"/>
</dbReference>
<evidence type="ECO:0000256" key="8">
    <source>
        <dbReference type="ARBA" id="ARBA00023027"/>
    </source>
</evidence>
<evidence type="ECO:0000256" key="10">
    <source>
        <dbReference type="HAMAP-Rule" id="MF_00244"/>
    </source>
</evidence>
<evidence type="ECO:0000256" key="1">
    <source>
        <dbReference type="ARBA" id="ARBA00002324"/>
    </source>
</evidence>
<sequence length="196" mass="22678">MQHTGILGGTFDPPHIGHVIMAEEARINRGFDEIWWLPNALPPHKEASGATTQEDRLEMVKRITDLSNHYKLCDIEMEREGRSFTIDTIKELIKRYPDHRFEFIMGGDSLTGFYSWHEAQKLASLLPFTVFARPGYPIPDTLLPESLTILKDISLDLSSTDIRDRMKQGKDNRYLLTDQVYSYIRKKGLYERNTGF</sequence>
<protein>
    <recommendedName>
        <fullName evidence="10">Probable nicotinate-nucleotide adenylyltransferase</fullName>
        <ecNumber evidence="10">2.7.7.18</ecNumber>
    </recommendedName>
    <alternativeName>
        <fullName evidence="10">Deamido-NAD(+) diphosphorylase</fullName>
    </alternativeName>
    <alternativeName>
        <fullName evidence="10">Deamido-NAD(+) pyrophosphorylase</fullName>
    </alternativeName>
    <alternativeName>
        <fullName evidence="10">Nicotinate mononucleotide adenylyltransferase</fullName>
        <shortName evidence="10">NaMN adenylyltransferase</shortName>
    </alternativeName>
</protein>
<dbReference type="PANTHER" id="PTHR39321:SF3">
    <property type="entry name" value="PHOSPHOPANTETHEINE ADENYLYLTRANSFERASE"/>
    <property type="match status" value="1"/>
</dbReference>
<gene>
    <name evidence="10 12" type="primary">nadD</name>
    <name evidence="12" type="ORF">BBEV_1197</name>
</gene>
<dbReference type="KEGG" id="bbev:BBEV_1197"/>
<dbReference type="EMBL" id="CP012502">
    <property type="protein sequence ID" value="AOM82565.1"/>
    <property type="molecule type" value="Genomic_DNA"/>
</dbReference>
<dbReference type="UniPathway" id="UPA00253">
    <property type="reaction ID" value="UER00332"/>
</dbReference>
<proteinExistence type="inferred from homology"/>
<dbReference type="Pfam" id="PF01467">
    <property type="entry name" value="CTP_transf_like"/>
    <property type="match status" value="1"/>
</dbReference>
<comment type="pathway">
    <text evidence="2 10">Cofactor biosynthesis; NAD(+) biosynthesis; deamido-NAD(+) from nicotinate D-ribonucleotide: step 1/1.</text>
</comment>
<dbReference type="InterPro" id="IPR004821">
    <property type="entry name" value="Cyt_trans-like"/>
</dbReference>
<keyword evidence="3 10" id="KW-0662">Pyridine nucleotide biosynthesis</keyword>
<dbReference type="EC" id="2.7.7.18" evidence="10"/>
<name>A0A1D7QUA6_9BACI</name>
<dbReference type="GO" id="GO:0009435">
    <property type="term" value="P:NAD+ biosynthetic process"/>
    <property type="evidence" value="ECO:0007669"/>
    <property type="project" value="UniProtKB-UniRule"/>
</dbReference>
<keyword evidence="7 10" id="KW-0067">ATP-binding</keyword>
<evidence type="ECO:0000256" key="9">
    <source>
        <dbReference type="ARBA" id="ARBA00048721"/>
    </source>
</evidence>
<evidence type="ECO:0000313" key="12">
    <source>
        <dbReference type="EMBL" id="AOM82565.1"/>
    </source>
</evidence>
<dbReference type="GO" id="GO:0004515">
    <property type="term" value="F:nicotinate-nucleotide adenylyltransferase activity"/>
    <property type="evidence" value="ECO:0007669"/>
    <property type="project" value="UniProtKB-UniRule"/>
</dbReference>
<keyword evidence="8 10" id="KW-0520">NAD</keyword>
<dbReference type="InterPro" id="IPR014729">
    <property type="entry name" value="Rossmann-like_a/b/a_fold"/>
</dbReference>
<evidence type="ECO:0000313" key="13">
    <source>
        <dbReference type="Proteomes" id="UP000094463"/>
    </source>
</evidence>
<comment type="function">
    <text evidence="1 10">Catalyzes the reversible adenylation of nicotinate mononucleotide (NaMN) to nicotinic acid adenine dinucleotide (NaAD).</text>
</comment>
<dbReference type="SUPFAM" id="SSF52374">
    <property type="entry name" value="Nucleotidylyl transferase"/>
    <property type="match status" value="1"/>
</dbReference>
<comment type="similarity">
    <text evidence="10">Belongs to the NadD family.</text>
</comment>
<evidence type="ECO:0000259" key="11">
    <source>
        <dbReference type="Pfam" id="PF01467"/>
    </source>
</evidence>
<keyword evidence="5 10" id="KW-0548">Nucleotidyltransferase</keyword>
<dbReference type="RefSeq" id="WP_069364638.1">
    <property type="nucleotide sequence ID" value="NZ_CP012502.1"/>
</dbReference>
<evidence type="ECO:0000256" key="4">
    <source>
        <dbReference type="ARBA" id="ARBA00022679"/>
    </source>
</evidence>
<dbReference type="OrthoDB" id="5295945at2"/>
<keyword evidence="13" id="KW-1185">Reference proteome</keyword>
<dbReference type="CDD" id="cd02165">
    <property type="entry name" value="NMNAT"/>
    <property type="match status" value="1"/>
</dbReference>
<dbReference type="PANTHER" id="PTHR39321">
    <property type="entry name" value="NICOTINATE-NUCLEOTIDE ADENYLYLTRANSFERASE-RELATED"/>
    <property type="match status" value="1"/>
</dbReference>
<dbReference type="AlphaFoldDB" id="A0A1D7QUA6"/>
<evidence type="ECO:0000256" key="5">
    <source>
        <dbReference type="ARBA" id="ARBA00022695"/>
    </source>
</evidence>
<keyword evidence="6 10" id="KW-0547">Nucleotide-binding</keyword>
<dbReference type="GO" id="GO:0005524">
    <property type="term" value="F:ATP binding"/>
    <property type="evidence" value="ECO:0007669"/>
    <property type="project" value="UniProtKB-KW"/>
</dbReference>
<dbReference type="HAMAP" id="MF_00244">
    <property type="entry name" value="NaMN_adenylyltr"/>
    <property type="match status" value="1"/>
</dbReference>
<evidence type="ECO:0000256" key="7">
    <source>
        <dbReference type="ARBA" id="ARBA00022840"/>
    </source>
</evidence>
<accession>A0A1D7QUA6</accession>
<dbReference type="Gene3D" id="3.40.50.620">
    <property type="entry name" value="HUPs"/>
    <property type="match status" value="1"/>
</dbReference>
<evidence type="ECO:0000256" key="2">
    <source>
        <dbReference type="ARBA" id="ARBA00005019"/>
    </source>
</evidence>
<feature type="domain" description="Cytidyltransferase-like" evidence="11">
    <location>
        <begin position="6"/>
        <end position="165"/>
    </location>
</feature>
<keyword evidence="4 10" id="KW-0808">Transferase</keyword>
<organism evidence="12 13">
    <name type="scientific">Salisediminibacterium beveridgei</name>
    <dbReference type="NCBI Taxonomy" id="632773"/>
    <lineage>
        <taxon>Bacteria</taxon>
        <taxon>Bacillati</taxon>
        <taxon>Bacillota</taxon>
        <taxon>Bacilli</taxon>
        <taxon>Bacillales</taxon>
        <taxon>Bacillaceae</taxon>
        <taxon>Salisediminibacterium</taxon>
    </lineage>
</organism>
<dbReference type="NCBIfam" id="TIGR00125">
    <property type="entry name" value="cyt_tran_rel"/>
    <property type="match status" value="1"/>
</dbReference>
<dbReference type="Proteomes" id="UP000094463">
    <property type="component" value="Chromosome"/>
</dbReference>
<comment type="catalytic activity">
    <reaction evidence="9 10">
        <text>nicotinate beta-D-ribonucleotide + ATP + H(+) = deamido-NAD(+) + diphosphate</text>
        <dbReference type="Rhea" id="RHEA:22860"/>
        <dbReference type="ChEBI" id="CHEBI:15378"/>
        <dbReference type="ChEBI" id="CHEBI:30616"/>
        <dbReference type="ChEBI" id="CHEBI:33019"/>
        <dbReference type="ChEBI" id="CHEBI:57502"/>
        <dbReference type="ChEBI" id="CHEBI:58437"/>
        <dbReference type="EC" id="2.7.7.18"/>
    </reaction>
</comment>
<dbReference type="NCBIfam" id="NF000840">
    <property type="entry name" value="PRK00071.1-3"/>
    <property type="match status" value="1"/>
</dbReference>
<reference evidence="12 13" key="1">
    <citation type="submission" date="2015-08" db="EMBL/GenBank/DDBJ databases">
        <title>The complete genome sequence of Bacillus beveridgei MLTeJB.</title>
        <authorList>
            <person name="Hanson T.E."/>
            <person name="Mesa C."/>
            <person name="Basesman S.M."/>
            <person name="Oremland R.S."/>
        </authorList>
    </citation>
    <scope>NUCLEOTIDE SEQUENCE [LARGE SCALE GENOMIC DNA]</scope>
    <source>
        <strain evidence="12 13">MLTeJB</strain>
    </source>
</reference>
<evidence type="ECO:0000256" key="6">
    <source>
        <dbReference type="ARBA" id="ARBA00022741"/>
    </source>
</evidence>
<evidence type="ECO:0000256" key="3">
    <source>
        <dbReference type="ARBA" id="ARBA00022642"/>
    </source>
</evidence>